<dbReference type="Pfam" id="PF03243">
    <property type="entry name" value="MerB"/>
    <property type="match status" value="1"/>
</dbReference>
<keyword evidence="2" id="KW-1185">Reference proteome</keyword>
<evidence type="ECO:0000313" key="1">
    <source>
        <dbReference type="EMBL" id="MFC6592202.1"/>
    </source>
</evidence>
<evidence type="ECO:0000313" key="2">
    <source>
        <dbReference type="Proteomes" id="UP001596297"/>
    </source>
</evidence>
<dbReference type="Gene3D" id="3.30.450.410">
    <property type="match status" value="1"/>
</dbReference>
<name>A0ABW1YG29_9DEIO</name>
<reference evidence="2" key="1">
    <citation type="journal article" date="2019" name="Int. J. Syst. Evol. Microbiol.">
        <title>The Global Catalogue of Microorganisms (GCM) 10K type strain sequencing project: providing services to taxonomists for standard genome sequencing and annotation.</title>
        <authorList>
            <consortium name="The Broad Institute Genomics Platform"/>
            <consortium name="The Broad Institute Genome Sequencing Center for Infectious Disease"/>
            <person name="Wu L."/>
            <person name="Ma J."/>
        </authorList>
    </citation>
    <scope>NUCLEOTIDE SEQUENCE [LARGE SCALE GENOMIC DNA]</scope>
    <source>
        <strain evidence="2">CGMCC 1.15772</strain>
    </source>
</reference>
<sequence length="174" mass="18250">MALSKTIPPTAADLQRLLSEFAGHTPEDVVRGLISLTPTRHRAELGSGTRLFTYCTLDTLLIPRLLGEDARLSSAPPGAAAPLHYAIAGGELQVPGEWVMSFPQIRPGDAGEFKGNFCPYANAFASAQGYAAWAAGAGIATQFLSLAQADALARDYAEVVMREAPKVCGCGCGL</sequence>
<protein>
    <submittedName>
        <fullName evidence="1">Organomercurial lyase</fullName>
        <ecNumber evidence="1">4.99.1.2</ecNumber>
    </submittedName>
</protein>
<keyword evidence="1" id="KW-0456">Lyase</keyword>
<dbReference type="EC" id="4.99.1.2" evidence="1"/>
<dbReference type="RefSeq" id="WP_380083210.1">
    <property type="nucleotide sequence ID" value="NZ_JBHSWD010000001.1"/>
</dbReference>
<accession>A0ABW1YG29</accession>
<dbReference type="Proteomes" id="UP001596297">
    <property type="component" value="Unassembled WGS sequence"/>
</dbReference>
<dbReference type="InterPro" id="IPR053717">
    <property type="entry name" value="MerB_lyase_sf"/>
</dbReference>
<proteinExistence type="predicted"/>
<gene>
    <name evidence="1" type="primary">merB</name>
    <name evidence="1" type="ORF">ACFP81_09465</name>
</gene>
<comment type="caution">
    <text evidence="1">The sequence shown here is derived from an EMBL/GenBank/DDBJ whole genome shotgun (WGS) entry which is preliminary data.</text>
</comment>
<dbReference type="InterPro" id="IPR004927">
    <property type="entry name" value="MerB"/>
</dbReference>
<dbReference type="SUPFAM" id="SSF160387">
    <property type="entry name" value="NosL/MerB-like"/>
    <property type="match status" value="1"/>
</dbReference>
<dbReference type="EMBL" id="JBHSWD010000001">
    <property type="protein sequence ID" value="MFC6592202.1"/>
    <property type="molecule type" value="Genomic_DNA"/>
</dbReference>
<organism evidence="1 2">
    <name type="scientific">Deinococcus lacus</name>
    <dbReference type="NCBI Taxonomy" id="392561"/>
    <lineage>
        <taxon>Bacteria</taxon>
        <taxon>Thermotogati</taxon>
        <taxon>Deinococcota</taxon>
        <taxon>Deinococci</taxon>
        <taxon>Deinococcales</taxon>
        <taxon>Deinococcaceae</taxon>
        <taxon>Deinococcus</taxon>
    </lineage>
</organism>
<dbReference type="GO" id="GO:0018836">
    <property type="term" value="F:alkylmercury lyase activity"/>
    <property type="evidence" value="ECO:0007669"/>
    <property type="project" value="UniProtKB-EC"/>
</dbReference>